<dbReference type="Proteomes" id="UP001154282">
    <property type="component" value="Unassembled WGS sequence"/>
</dbReference>
<dbReference type="AlphaFoldDB" id="A0AAV0MIY1"/>
<sequence>MTHVWQWLGGGQGDIAPGGLIEGIADFVRLRAGLAPPPGRWVKPGRAISGTKATTLRLCFWIIATD</sequence>
<accession>A0AAV0MIY1</accession>
<name>A0AAV0MIY1_9ROSI</name>
<proteinExistence type="predicted"/>
<dbReference type="Pfam" id="PF04450">
    <property type="entry name" value="BSP"/>
    <property type="match status" value="1"/>
</dbReference>
<gene>
    <name evidence="1" type="ORF">LITE_LOCUS28593</name>
</gene>
<keyword evidence="2" id="KW-1185">Reference proteome</keyword>
<dbReference type="EMBL" id="CAMGYJ010000007">
    <property type="protein sequence ID" value="CAI0445498.1"/>
    <property type="molecule type" value="Genomic_DNA"/>
</dbReference>
<dbReference type="InterPro" id="IPR007541">
    <property type="entry name" value="Uncharacterised_BSP"/>
</dbReference>
<evidence type="ECO:0000313" key="1">
    <source>
        <dbReference type="EMBL" id="CAI0445498.1"/>
    </source>
</evidence>
<protein>
    <submittedName>
        <fullName evidence="1">Uncharacterized protein</fullName>
    </submittedName>
</protein>
<evidence type="ECO:0000313" key="2">
    <source>
        <dbReference type="Proteomes" id="UP001154282"/>
    </source>
</evidence>
<reference evidence="1" key="1">
    <citation type="submission" date="2022-08" db="EMBL/GenBank/DDBJ databases">
        <authorList>
            <person name="Gutierrez-Valencia J."/>
        </authorList>
    </citation>
    <scope>NUCLEOTIDE SEQUENCE</scope>
</reference>
<organism evidence="1 2">
    <name type="scientific">Linum tenue</name>
    <dbReference type="NCBI Taxonomy" id="586396"/>
    <lineage>
        <taxon>Eukaryota</taxon>
        <taxon>Viridiplantae</taxon>
        <taxon>Streptophyta</taxon>
        <taxon>Embryophyta</taxon>
        <taxon>Tracheophyta</taxon>
        <taxon>Spermatophyta</taxon>
        <taxon>Magnoliopsida</taxon>
        <taxon>eudicotyledons</taxon>
        <taxon>Gunneridae</taxon>
        <taxon>Pentapetalae</taxon>
        <taxon>rosids</taxon>
        <taxon>fabids</taxon>
        <taxon>Malpighiales</taxon>
        <taxon>Linaceae</taxon>
        <taxon>Linum</taxon>
    </lineage>
</organism>
<comment type="caution">
    <text evidence="1">The sequence shown here is derived from an EMBL/GenBank/DDBJ whole genome shotgun (WGS) entry which is preliminary data.</text>
</comment>